<dbReference type="PANTHER" id="PTHR15032:SF4">
    <property type="entry name" value="N-ACYL-PHOSPHATIDYLETHANOLAMINE-HYDROLYZING PHOSPHOLIPASE D"/>
    <property type="match status" value="1"/>
</dbReference>
<dbReference type="Gene3D" id="3.60.15.10">
    <property type="entry name" value="Ribonuclease Z/Hydroxyacylglutathione hydrolase-like"/>
    <property type="match status" value="1"/>
</dbReference>
<dbReference type="Proteomes" id="UP001151582">
    <property type="component" value="Unassembled WGS sequence"/>
</dbReference>
<sequence>MAGWPRPIFSPPLAFPLGLCRCVVRPNTRLLPFLVRFKSKTSPLPGLTARLQQIAVATLTPDTMVTNDRAHHNPKGGFVNPWPSHQTVGLGTVLRAMVTDFRLKNMFLAPPKEALVAVNPINFDQLRQPSDQKLQLTWLGHASFLLQANGLNILFDPVFSDRCSPFQFMGPKRVRPTPCAVQDLPPIDVVVISHNHYDHMDVGTIRALGSKPQYIVPLGNKAWLQSLGVTHVREMDWWDEETLDLGAKEGDTARSVRIACTPCQHFTGRGIFDRFKTLWASFCLLFPNGQRFYYAGDTGYRTVKGPEHEKTLDQPGDATPVCSAFKTIGEQYGPFDLACIPIGAYSPRWVFSPVHCSPEDAVRVHEDVQSKKSVGMHWGTFLLTDEPVDEPPTRLAAALAQRGHTDGTFVTLAIGDTMAVPVTAQKK</sequence>
<dbReference type="EC" id="3.1.4.54" evidence="2"/>
<comment type="caution">
    <text evidence="2">The sequence shown here is derived from an EMBL/GenBank/DDBJ whole genome shotgun (WGS) entry which is preliminary data.</text>
</comment>
<dbReference type="InterPro" id="IPR036866">
    <property type="entry name" value="RibonucZ/Hydroxyglut_hydro"/>
</dbReference>
<dbReference type="EMBL" id="JANBQB010000459">
    <property type="protein sequence ID" value="KAJ1976157.1"/>
    <property type="molecule type" value="Genomic_DNA"/>
</dbReference>
<keyword evidence="3" id="KW-1185">Reference proteome</keyword>
<name>A0A9W8EBG5_9FUNG</name>
<dbReference type="OrthoDB" id="332863at2759"/>
<dbReference type="PANTHER" id="PTHR15032">
    <property type="entry name" value="N-ACYL-PHOSPHATIDYLETHANOLAMINE-HYDROLYZING PHOSPHOLIPASE D"/>
    <property type="match status" value="1"/>
</dbReference>
<proteinExistence type="predicted"/>
<evidence type="ECO:0000313" key="2">
    <source>
        <dbReference type="EMBL" id="KAJ1976157.1"/>
    </source>
</evidence>
<accession>A0A9W8EBG5</accession>
<dbReference type="GO" id="GO:0005737">
    <property type="term" value="C:cytoplasm"/>
    <property type="evidence" value="ECO:0007669"/>
    <property type="project" value="TreeGrafter"/>
</dbReference>
<evidence type="ECO:0000313" key="3">
    <source>
        <dbReference type="Proteomes" id="UP001151582"/>
    </source>
</evidence>
<reference evidence="2" key="1">
    <citation type="submission" date="2022-07" db="EMBL/GenBank/DDBJ databases">
        <title>Phylogenomic reconstructions and comparative analyses of Kickxellomycotina fungi.</title>
        <authorList>
            <person name="Reynolds N.K."/>
            <person name="Stajich J.E."/>
            <person name="Barry K."/>
            <person name="Grigoriev I.V."/>
            <person name="Crous P."/>
            <person name="Smith M.E."/>
        </authorList>
    </citation>
    <scope>NUCLEOTIDE SEQUENCE</scope>
    <source>
        <strain evidence="2">RSA 567</strain>
    </source>
</reference>
<dbReference type="AlphaFoldDB" id="A0A9W8EBG5"/>
<feature type="domain" description="Metallo-beta-lactamase" evidence="1">
    <location>
        <begin position="140"/>
        <end position="343"/>
    </location>
</feature>
<keyword evidence="2" id="KW-0378">Hydrolase</keyword>
<protein>
    <submittedName>
        <fullName evidence="2">Protein-lysine N-methyltransferase efm4</fullName>
        <ecNumber evidence="2">3.1.4.54</ecNumber>
    </submittedName>
</protein>
<gene>
    <name evidence="2" type="primary">EFM4_1</name>
    <name evidence="2" type="ORF">H4R34_004085</name>
</gene>
<dbReference type="InterPro" id="IPR001279">
    <property type="entry name" value="Metallo-B-lactamas"/>
</dbReference>
<evidence type="ECO:0000259" key="1">
    <source>
        <dbReference type="SMART" id="SM00849"/>
    </source>
</evidence>
<dbReference type="Pfam" id="PF12706">
    <property type="entry name" value="Lactamase_B_2"/>
    <property type="match status" value="1"/>
</dbReference>
<dbReference type="SMART" id="SM00849">
    <property type="entry name" value="Lactamase_B"/>
    <property type="match status" value="1"/>
</dbReference>
<dbReference type="SUPFAM" id="SSF56281">
    <property type="entry name" value="Metallo-hydrolase/oxidoreductase"/>
    <property type="match status" value="1"/>
</dbReference>
<organism evidence="2 3">
    <name type="scientific">Dimargaris verticillata</name>
    <dbReference type="NCBI Taxonomy" id="2761393"/>
    <lineage>
        <taxon>Eukaryota</taxon>
        <taxon>Fungi</taxon>
        <taxon>Fungi incertae sedis</taxon>
        <taxon>Zoopagomycota</taxon>
        <taxon>Kickxellomycotina</taxon>
        <taxon>Dimargaritomycetes</taxon>
        <taxon>Dimargaritales</taxon>
        <taxon>Dimargaritaceae</taxon>
        <taxon>Dimargaris</taxon>
    </lineage>
</organism>
<dbReference type="GO" id="GO:0070290">
    <property type="term" value="F:N-acylphosphatidylethanolamine-specific phospholipase D activity"/>
    <property type="evidence" value="ECO:0007669"/>
    <property type="project" value="UniProtKB-EC"/>
</dbReference>